<dbReference type="EMBL" id="CAUOFW020001075">
    <property type="protein sequence ID" value="CAK9140787.1"/>
    <property type="molecule type" value="Genomic_DNA"/>
</dbReference>
<evidence type="ECO:0000313" key="1">
    <source>
        <dbReference type="EMBL" id="CAK9140787.1"/>
    </source>
</evidence>
<sequence length="110" mass="12971">MLQEEVHEGGLEDKVHGTFIQYYGENDIGKKWVDIQGVEKKMMRLMKKMDKLFQFLIHEHRKIRTKSNVSLGESSGSAVERKKKTLIDVMLSLQQEEAEGRIWEKFYLKI</sequence>
<reference evidence="1 2" key="1">
    <citation type="submission" date="2024-02" db="EMBL/GenBank/DDBJ databases">
        <authorList>
            <person name="Vignale AGUSTIN F."/>
            <person name="Sosa J E."/>
            <person name="Modenutti C."/>
        </authorList>
    </citation>
    <scope>NUCLEOTIDE SEQUENCE [LARGE SCALE GENOMIC DNA]</scope>
</reference>
<organism evidence="1 2">
    <name type="scientific">Ilex paraguariensis</name>
    <name type="common">yerba mate</name>
    <dbReference type="NCBI Taxonomy" id="185542"/>
    <lineage>
        <taxon>Eukaryota</taxon>
        <taxon>Viridiplantae</taxon>
        <taxon>Streptophyta</taxon>
        <taxon>Embryophyta</taxon>
        <taxon>Tracheophyta</taxon>
        <taxon>Spermatophyta</taxon>
        <taxon>Magnoliopsida</taxon>
        <taxon>eudicotyledons</taxon>
        <taxon>Gunneridae</taxon>
        <taxon>Pentapetalae</taxon>
        <taxon>asterids</taxon>
        <taxon>campanulids</taxon>
        <taxon>Aquifoliales</taxon>
        <taxon>Aquifoliaceae</taxon>
        <taxon>Ilex</taxon>
    </lineage>
</organism>
<gene>
    <name evidence="1" type="ORF">ILEXP_LOCUS8300</name>
</gene>
<proteinExistence type="predicted"/>
<accession>A0ABC8RFD8</accession>
<protein>
    <submittedName>
        <fullName evidence="1">Uncharacterized protein</fullName>
    </submittedName>
</protein>
<evidence type="ECO:0000313" key="2">
    <source>
        <dbReference type="Proteomes" id="UP001642360"/>
    </source>
</evidence>
<comment type="caution">
    <text evidence="1">The sequence shown here is derived from an EMBL/GenBank/DDBJ whole genome shotgun (WGS) entry which is preliminary data.</text>
</comment>
<dbReference type="Proteomes" id="UP001642360">
    <property type="component" value="Unassembled WGS sequence"/>
</dbReference>
<dbReference type="AlphaFoldDB" id="A0ABC8RFD8"/>
<keyword evidence="2" id="KW-1185">Reference proteome</keyword>
<name>A0ABC8RFD8_9AQUA</name>